<dbReference type="EMBL" id="GGEC01083467">
    <property type="protein sequence ID" value="MBX63951.1"/>
    <property type="molecule type" value="Transcribed_RNA"/>
</dbReference>
<feature type="compositionally biased region" description="Polar residues" evidence="1">
    <location>
        <begin position="8"/>
        <end position="20"/>
    </location>
</feature>
<protein>
    <submittedName>
        <fullName evidence="2">Uncharacterized protein</fullName>
    </submittedName>
</protein>
<name>A0A2P2QAD3_RHIMU</name>
<proteinExistence type="predicted"/>
<evidence type="ECO:0000256" key="1">
    <source>
        <dbReference type="SAM" id="MobiDB-lite"/>
    </source>
</evidence>
<dbReference type="AlphaFoldDB" id="A0A2P2QAD3"/>
<accession>A0A2P2QAD3</accession>
<organism evidence="2">
    <name type="scientific">Rhizophora mucronata</name>
    <name type="common">Asiatic mangrove</name>
    <dbReference type="NCBI Taxonomy" id="61149"/>
    <lineage>
        <taxon>Eukaryota</taxon>
        <taxon>Viridiplantae</taxon>
        <taxon>Streptophyta</taxon>
        <taxon>Embryophyta</taxon>
        <taxon>Tracheophyta</taxon>
        <taxon>Spermatophyta</taxon>
        <taxon>Magnoliopsida</taxon>
        <taxon>eudicotyledons</taxon>
        <taxon>Gunneridae</taxon>
        <taxon>Pentapetalae</taxon>
        <taxon>rosids</taxon>
        <taxon>fabids</taxon>
        <taxon>Malpighiales</taxon>
        <taxon>Rhizophoraceae</taxon>
        <taxon>Rhizophora</taxon>
    </lineage>
</organism>
<sequence length="20" mass="2389">MKRDFQGQKVQSPHTNTEQE</sequence>
<reference evidence="2" key="1">
    <citation type="submission" date="2018-02" db="EMBL/GenBank/DDBJ databases">
        <title>Rhizophora mucronata_Transcriptome.</title>
        <authorList>
            <person name="Meera S.P."/>
            <person name="Sreeshan A."/>
            <person name="Augustine A."/>
        </authorList>
    </citation>
    <scope>NUCLEOTIDE SEQUENCE</scope>
    <source>
        <tissue evidence="2">Leaf</tissue>
    </source>
</reference>
<evidence type="ECO:0000313" key="2">
    <source>
        <dbReference type="EMBL" id="MBX63951.1"/>
    </source>
</evidence>
<feature type="region of interest" description="Disordered" evidence="1">
    <location>
        <begin position="1"/>
        <end position="20"/>
    </location>
</feature>